<dbReference type="AlphaFoldDB" id="A0A1I6FTY8"/>
<gene>
    <name evidence="1" type="ORF">SAMN04488124_0291</name>
</gene>
<proteinExistence type="predicted"/>
<organism evidence="1 2">
    <name type="scientific">Halogeometricum limi</name>
    <dbReference type="NCBI Taxonomy" id="555875"/>
    <lineage>
        <taxon>Archaea</taxon>
        <taxon>Methanobacteriati</taxon>
        <taxon>Methanobacteriota</taxon>
        <taxon>Stenosarchaea group</taxon>
        <taxon>Halobacteria</taxon>
        <taxon>Halobacteriales</taxon>
        <taxon>Haloferacaceae</taxon>
        <taxon>Halogeometricum</taxon>
    </lineage>
</organism>
<accession>A0A1I6FTY8</accession>
<name>A0A1I6FTY8_9EURY</name>
<dbReference type="Proteomes" id="UP000243250">
    <property type="component" value="Unassembled WGS sequence"/>
</dbReference>
<dbReference type="EMBL" id="FOYS01000001">
    <property type="protein sequence ID" value="SFR33376.1"/>
    <property type="molecule type" value="Genomic_DNA"/>
</dbReference>
<dbReference type="RefSeq" id="WP_175501331.1">
    <property type="nucleotide sequence ID" value="NZ_FOYS01000001.1"/>
</dbReference>
<reference evidence="2" key="1">
    <citation type="submission" date="2016-10" db="EMBL/GenBank/DDBJ databases">
        <authorList>
            <person name="Varghese N."/>
            <person name="Submissions S."/>
        </authorList>
    </citation>
    <scope>NUCLEOTIDE SEQUENCE [LARGE SCALE GENOMIC DNA]</scope>
    <source>
        <strain evidence="2">CGMCC 1.8711</strain>
    </source>
</reference>
<dbReference type="OrthoDB" id="284080at2157"/>
<evidence type="ECO:0000313" key="2">
    <source>
        <dbReference type="Proteomes" id="UP000243250"/>
    </source>
</evidence>
<keyword evidence="2" id="KW-1185">Reference proteome</keyword>
<evidence type="ECO:0000313" key="1">
    <source>
        <dbReference type="EMBL" id="SFR33376.1"/>
    </source>
</evidence>
<protein>
    <submittedName>
        <fullName evidence="1">Uncharacterized protein</fullName>
    </submittedName>
</protein>
<dbReference type="STRING" id="555875.SAMN04488124_0291"/>
<sequence>MYTMSTSDFSVHTRDCDEVGSGMPISDLPDEVTSLDDLECECWSGFDSFEEIA</sequence>